<comment type="caution">
    <text evidence="1">The sequence shown here is derived from an EMBL/GenBank/DDBJ whole genome shotgun (WGS) entry which is preliminary data.</text>
</comment>
<proteinExistence type="predicted"/>
<evidence type="ECO:0000313" key="2">
    <source>
        <dbReference type="Proteomes" id="UP000824533"/>
    </source>
</evidence>
<organism evidence="1 2">
    <name type="scientific">Dendrolimus kikuchii</name>
    <dbReference type="NCBI Taxonomy" id="765133"/>
    <lineage>
        <taxon>Eukaryota</taxon>
        <taxon>Metazoa</taxon>
        <taxon>Ecdysozoa</taxon>
        <taxon>Arthropoda</taxon>
        <taxon>Hexapoda</taxon>
        <taxon>Insecta</taxon>
        <taxon>Pterygota</taxon>
        <taxon>Neoptera</taxon>
        <taxon>Endopterygota</taxon>
        <taxon>Lepidoptera</taxon>
        <taxon>Glossata</taxon>
        <taxon>Ditrysia</taxon>
        <taxon>Bombycoidea</taxon>
        <taxon>Lasiocampidae</taxon>
        <taxon>Dendrolimus</taxon>
    </lineage>
</organism>
<evidence type="ECO:0000313" key="1">
    <source>
        <dbReference type="EMBL" id="KAJ0171408.1"/>
    </source>
</evidence>
<name>A0ACC1CIJ8_9NEOP</name>
<keyword evidence="2" id="KW-1185">Reference proteome</keyword>
<sequence length="544" mass="60207">MDEFLATTGVVLKTCHRCSIKMAPPYILVDKQEPEPSSKPTIVVAHTDYTVGQTTGGLSVIFTVMCIIDLFGVFPVITLPKSILSCGIYGVPLVLGVFGLQLYTAVLLGRSWLLAQEITPHIIEKNRYPYAAIAELAFGTSARRLVTFLIDATVFGSGIPNFILAAQSLQIFCWKVTGGQVGISYCIWMLFLALLLCPIMWLGSPKDMKPLAFASVCIVSTVAICTWTCILTDNESPPSIGGVMMYKPRVQDFLIAYGILAFQFDIHPMLLTIQVDMKDSKKINSAVLGGFAVTGFMFAVTTLLAAHRYGIDLSNNVLRDIPPSIPLYVVALLVTLQLCLSSAVSNSALFQHIEDLLKVPRSFCIGRCLVRSTIIIIALFLAESVPRFDLVMGLVGSTLTGPLMFILPPLLFLKLCYIKSNLDIDSTYLDNKNTKRKFIEKREQNGVENGRQNRHVSKLTAAFQTKYKTFMDNYNLERKEHEYTMQWYDILIALIVMTMGIAATIVATFSSWSNSIEYAEYSPPCLVNATFAARSFLQNSFGIS</sequence>
<reference evidence="1 2" key="1">
    <citation type="journal article" date="2021" name="Front. Genet.">
        <title>Chromosome-Level Genome Assembly Reveals Significant Gene Expansion in the Toll and IMD Signaling Pathways of Dendrolimus kikuchii.</title>
        <authorList>
            <person name="Zhou J."/>
            <person name="Wu P."/>
            <person name="Xiong Z."/>
            <person name="Liu N."/>
            <person name="Zhao N."/>
            <person name="Ji M."/>
            <person name="Qiu Y."/>
            <person name="Yang B."/>
        </authorList>
    </citation>
    <scope>NUCLEOTIDE SEQUENCE [LARGE SCALE GENOMIC DNA]</scope>
    <source>
        <strain evidence="1">Ann1</strain>
    </source>
</reference>
<accession>A0ACC1CIJ8</accession>
<dbReference type="EMBL" id="CM034410">
    <property type="protein sequence ID" value="KAJ0171408.1"/>
    <property type="molecule type" value="Genomic_DNA"/>
</dbReference>
<protein>
    <submittedName>
        <fullName evidence="1">Uncharacterized protein</fullName>
    </submittedName>
</protein>
<gene>
    <name evidence="1" type="ORF">K1T71_012958</name>
</gene>
<dbReference type="Proteomes" id="UP000824533">
    <property type="component" value="Linkage Group LG24"/>
</dbReference>